<accession>A0A0M2GWT7</accession>
<feature type="region of interest" description="Disordered" evidence="1">
    <location>
        <begin position="172"/>
        <end position="209"/>
    </location>
</feature>
<evidence type="ECO:0000256" key="1">
    <source>
        <dbReference type="SAM" id="MobiDB-lite"/>
    </source>
</evidence>
<dbReference type="PATRIC" id="fig|92835.4.peg.2685"/>
<protein>
    <submittedName>
        <fullName evidence="2">Uncharacterized protein</fullName>
    </submittedName>
</protein>
<proteinExistence type="predicted"/>
<comment type="caution">
    <text evidence="2">The sequence shown here is derived from an EMBL/GenBank/DDBJ whole genome shotgun (WGS) entry which is preliminary data.</text>
</comment>
<keyword evidence="3" id="KW-1185">Reference proteome</keyword>
<dbReference type="EMBL" id="JYIZ01000055">
    <property type="protein sequence ID" value="KJL38378.1"/>
    <property type="molecule type" value="Genomic_DNA"/>
</dbReference>
<evidence type="ECO:0000313" key="3">
    <source>
        <dbReference type="Proteomes" id="UP000033956"/>
    </source>
</evidence>
<gene>
    <name evidence="2" type="ORF">RS81_02649</name>
</gene>
<dbReference type="STRING" id="92835.RS81_02649"/>
<sequence length="331" mass="35203">MHLDGSTDVAELRMKLGKSAAAVHRAPNAIGEGNRTKKIRLIVAVPGFEPSESALLASVLSRPSKVLDASLSAVDGFLRELIGTPIPTVSGTRTNTILSVGTDHVLVATSRTPTGQPVPIAEVVAALEHLKQDGIIDANVESLGYRSAFFGAVLLQVPGARVVGAAPPRITISESSDAEPGHPPTRIAPDVEPGPFQGALDRPVTTRQRREQHRLRAALLRGRDEATCALCGETFPARFLWASHIKKRAAATEAEARDLPRIAMLACIFGCDALFEDGYVSVEAGAVIGTAAVDEASAIGRKINQIRGRAVGEYATSATYFAWHREHVFRS</sequence>
<name>A0A0M2GWT7_9MICO</name>
<dbReference type="Proteomes" id="UP000033956">
    <property type="component" value="Unassembled WGS sequence"/>
</dbReference>
<dbReference type="AlphaFoldDB" id="A0A0M2GWT7"/>
<organism evidence="2 3">
    <name type="scientific">Microbacterium terrae</name>
    <dbReference type="NCBI Taxonomy" id="69369"/>
    <lineage>
        <taxon>Bacteria</taxon>
        <taxon>Bacillati</taxon>
        <taxon>Actinomycetota</taxon>
        <taxon>Actinomycetes</taxon>
        <taxon>Micrococcales</taxon>
        <taxon>Microbacteriaceae</taxon>
        <taxon>Microbacterium</taxon>
    </lineage>
</organism>
<reference evidence="2 3" key="1">
    <citation type="submission" date="2015-02" db="EMBL/GenBank/DDBJ databases">
        <title>Draft genome sequences of ten Microbacterium spp. with emphasis on heavy metal contaminated environments.</title>
        <authorList>
            <person name="Corretto E."/>
        </authorList>
    </citation>
    <scope>NUCLEOTIDE SEQUENCE [LARGE SCALE GENOMIC DNA]</scope>
    <source>
        <strain evidence="2 3">DSM 12510</strain>
    </source>
</reference>
<evidence type="ECO:0000313" key="2">
    <source>
        <dbReference type="EMBL" id="KJL38378.1"/>
    </source>
</evidence>